<reference evidence="1" key="1">
    <citation type="submission" date="2021-02" db="EMBL/GenBank/DDBJ databases">
        <authorList>
            <person name="Dougan E. K."/>
            <person name="Rhodes N."/>
            <person name="Thang M."/>
            <person name="Chan C."/>
        </authorList>
    </citation>
    <scope>NUCLEOTIDE SEQUENCE</scope>
</reference>
<dbReference type="OrthoDB" id="10555069at2759"/>
<evidence type="ECO:0000313" key="1">
    <source>
        <dbReference type="EMBL" id="CAE7897392.1"/>
    </source>
</evidence>
<dbReference type="Proteomes" id="UP000601435">
    <property type="component" value="Unassembled WGS sequence"/>
</dbReference>
<gene>
    <name evidence="1" type="ORF">SNEC2469_LOCUS30097</name>
</gene>
<proteinExistence type="predicted"/>
<keyword evidence="2" id="KW-1185">Reference proteome</keyword>
<evidence type="ECO:0000313" key="2">
    <source>
        <dbReference type="Proteomes" id="UP000601435"/>
    </source>
</evidence>
<name>A0A813B8Z2_9DINO</name>
<dbReference type="EMBL" id="CAJNJA010069277">
    <property type="protein sequence ID" value="CAE7897392.1"/>
    <property type="molecule type" value="Genomic_DNA"/>
</dbReference>
<organism evidence="1 2">
    <name type="scientific">Symbiodinium necroappetens</name>
    <dbReference type="NCBI Taxonomy" id="1628268"/>
    <lineage>
        <taxon>Eukaryota</taxon>
        <taxon>Sar</taxon>
        <taxon>Alveolata</taxon>
        <taxon>Dinophyceae</taxon>
        <taxon>Suessiales</taxon>
        <taxon>Symbiodiniaceae</taxon>
        <taxon>Symbiodinium</taxon>
    </lineage>
</organism>
<sequence length="75" mass="8677">MPQPQGYKEELEKANGMILSIKEAQFHGSSHCLSLHSWAEELEAVRRATCREIRGLQMVQNVCETQHQELVKERQ</sequence>
<dbReference type="AlphaFoldDB" id="A0A813B8Z2"/>
<protein>
    <submittedName>
        <fullName evidence="1">Uncharacterized protein</fullName>
    </submittedName>
</protein>
<comment type="caution">
    <text evidence="1">The sequence shown here is derived from an EMBL/GenBank/DDBJ whole genome shotgun (WGS) entry which is preliminary data.</text>
</comment>
<accession>A0A813B8Z2</accession>
<feature type="non-terminal residue" evidence="1">
    <location>
        <position position="1"/>
    </location>
</feature>